<comment type="caution">
    <text evidence="5">The sequence shown here is derived from an EMBL/GenBank/DDBJ whole genome shotgun (WGS) entry which is preliminary data.</text>
</comment>
<dbReference type="InterPro" id="IPR015943">
    <property type="entry name" value="WD40/YVTN_repeat-like_dom_sf"/>
</dbReference>
<feature type="domain" description="CTLH" evidence="4">
    <location>
        <begin position="63"/>
        <end position="119"/>
    </location>
</feature>
<dbReference type="PROSITE" id="PS50294">
    <property type="entry name" value="WD_REPEATS_REGION"/>
    <property type="match status" value="2"/>
</dbReference>
<dbReference type="EMBL" id="JALJOU010000039">
    <property type="protein sequence ID" value="KAK9832688.1"/>
    <property type="molecule type" value="Genomic_DNA"/>
</dbReference>
<dbReference type="InterPro" id="IPR036322">
    <property type="entry name" value="WD40_repeat_dom_sf"/>
</dbReference>
<dbReference type="AlphaFoldDB" id="A0AAW1RGC7"/>
<keyword evidence="2" id="KW-0677">Repeat</keyword>
<dbReference type="Proteomes" id="UP001445335">
    <property type="component" value="Unassembled WGS sequence"/>
</dbReference>
<keyword evidence="1 3" id="KW-0853">WD repeat</keyword>
<dbReference type="CDD" id="cd00200">
    <property type="entry name" value="WD40"/>
    <property type="match status" value="1"/>
</dbReference>
<dbReference type="Pfam" id="PF00400">
    <property type="entry name" value="WD40"/>
    <property type="match status" value="5"/>
</dbReference>
<evidence type="ECO:0000313" key="5">
    <source>
        <dbReference type="EMBL" id="KAK9832688.1"/>
    </source>
</evidence>
<dbReference type="PROSITE" id="PS50897">
    <property type="entry name" value="CTLH"/>
    <property type="match status" value="1"/>
</dbReference>
<reference evidence="5 6" key="1">
    <citation type="journal article" date="2024" name="Nat. Commun.">
        <title>Phylogenomics reveals the evolutionary origins of lichenization in chlorophyte algae.</title>
        <authorList>
            <person name="Puginier C."/>
            <person name="Libourel C."/>
            <person name="Otte J."/>
            <person name="Skaloud P."/>
            <person name="Haon M."/>
            <person name="Grisel S."/>
            <person name="Petersen M."/>
            <person name="Berrin J.G."/>
            <person name="Delaux P.M."/>
            <person name="Dal Grande F."/>
            <person name="Keller J."/>
        </authorList>
    </citation>
    <scope>NUCLEOTIDE SEQUENCE [LARGE SCALE GENOMIC DNA]</scope>
    <source>
        <strain evidence="5 6">SAG 245.80</strain>
    </source>
</reference>
<dbReference type="PANTHER" id="PTHR22838:SF0">
    <property type="entry name" value="WD REPEAT-CONTAINING PROTEIN 26"/>
    <property type="match status" value="1"/>
</dbReference>
<gene>
    <name evidence="5" type="ORF">WJX81_000101</name>
</gene>
<evidence type="ECO:0000313" key="6">
    <source>
        <dbReference type="Proteomes" id="UP001445335"/>
    </source>
</evidence>
<accession>A0AAW1RGC7</accession>
<evidence type="ECO:0000256" key="2">
    <source>
        <dbReference type="ARBA" id="ARBA00022737"/>
    </source>
</evidence>
<dbReference type="SMART" id="SM00320">
    <property type="entry name" value="WD40"/>
    <property type="match status" value="7"/>
</dbReference>
<feature type="repeat" description="WD" evidence="3">
    <location>
        <begin position="237"/>
        <end position="270"/>
    </location>
</feature>
<sequence length="559" mass="60896">MGPQAADVEMTNGVCHDALPAVVGPRGLIDRGEYVRLLEQALASLGYLASAQLLERESGIPMQPEHVARFRSHVMEGRWGAALALLPQLAPDPELELQARFLILQHKYLEAIESGDKAGSLRCLRSELAPLRINAADLRRLAGCLLRQRDDAANPLLREEWRAFEGASRGALMAALQQRLPPSLMVPERRLEALVEQALQAQVARCPYHNAAKLRMSLFVDYQAGVDQLPTQPAQVLEAHSDEVWHIAFSHAGDRLASASKDCSAAVWRLPPGAPAVLAFSLRGHERPITFLAWSPDDSRLLTCAQKVKLWDTESGTCLHTFDAHQENSNVTACAWLPDGQAFLTGSDDKSMCQCDAGGGVTRRWKLTRINDLALSADGSVLATVCQEKQIKLARPRDPREQVTVYESSPVTSIALSPDGRHLLANLSSHIIHLWALQPFLDRLAVQAEDPSGPLPDVPRAPTMEYHVEPGRQGRFVIRSCFGGSSAGFVASGAEDCRVHIWNRDSPDALAALEGHAGTVNAVAWNPTNPYMLASASDDKTVRIWFAPAALRSPGEGLG</sequence>
<feature type="repeat" description="WD" evidence="3">
    <location>
        <begin position="513"/>
        <end position="545"/>
    </location>
</feature>
<dbReference type="Pfam" id="PF23627">
    <property type="entry name" value="LisH_WDR26"/>
    <property type="match status" value="1"/>
</dbReference>
<dbReference type="InterPro" id="IPR001680">
    <property type="entry name" value="WD40_rpt"/>
</dbReference>
<dbReference type="Gene3D" id="2.130.10.10">
    <property type="entry name" value="YVTN repeat-like/Quinoprotein amine dehydrogenase"/>
    <property type="match status" value="3"/>
</dbReference>
<evidence type="ECO:0000256" key="1">
    <source>
        <dbReference type="ARBA" id="ARBA00022574"/>
    </source>
</evidence>
<protein>
    <recommendedName>
        <fullName evidence="4">CTLH domain-containing protein</fullName>
    </recommendedName>
</protein>
<proteinExistence type="predicted"/>
<evidence type="ECO:0000259" key="4">
    <source>
        <dbReference type="PROSITE" id="PS50897"/>
    </source>
</evidence>
<evidence type="ECO:0000256" key="3">
    <source>
        <dbReference type="PROSITE-ProRule" id="PRU00221"/>
    </source>
</evidence>
<keyword evidence="6" id="KW-1185">Reference proteome</keyword>
<dbReference type="PANTHER" id="PTHR22838">
    <property type="entry name" value="WD REPEAT PROTEIN 26-RELATED"/>
    <property type="match status" value="1"/>
</dbReference>
<dbReference type="InterPro" id="IPR006595">
    <property type="entry name" value="CTLH_C"/>
</dbReference>
<dbReference type="SUPFAM" id="SSF50978">
    <property type="entry name" value="WD40 repeat-like"/>
    <property type="match status" value="1"/>
</dbReference>
<name>A0AAW1RGC7_9CHLO</name>
<dbReference type="InterPro" id="IPR051350">
    <property type="entry name" value="WD_repeat-ST_regulator"/>
</dbReference>
<organism evidence="5 6">
    <name type="scientific">Elliptochloris bilobata</name>
    <dbReference type="NCBI Taxonomy" id="381761"/>
    <lineage>
        <taxon>Eukaryota</taxon>
        <taxon>Viridiplantae</taxon>
        <taxon>Chlorophyta</taxon>
        <taxon>core chlorophytes</taxon>
        <taxon>Trebouxiophyceae</taxon>
        <taxon>Trebouxiophyceae incertae sedis</taxon>
        <taxon>Elliptochloris clade</taxon>
        <taxon>Elliptochloris</taxon>
    </lineage>
</organism>
<dbReference type="PROSITE" id="PS50082">
    <property type="entry name" value="WD_REPEATS_2"/>
    <property type="match status" value="2"/>
</dbReference>